<dbReference type="Pfam" id="PF01657">
    <property type="entry name" value="Stress-antifung"/>
    <property type="match status" value="1"/>
</dbReference>
<name>A0A7N2LYH1_QUELO</name>
<dbReference type="InterPro" id="IPR038408">
    <property type="entry name" value="GNK2_sf"/>
</dbReference>
<dbReference type="InterPro" id="IPR050581">
    <property type="entry name" value="CRR_secretory_protein"/>
</dbReference>
<dbReference type="InterPro" id="IPR002902">
    <property type="entry name" value="GNK2"/>
</dbReference>
<keyword evidence="2" id="KW-0964">Secreted</keyword>
<dbReference type="OMA" id="KPENCSS"/>
<dbReference type="CDD" id="cd23509">
    <property type="entry name" value="Gnk2-like"/>
    <property type="match status" value="1"/>
</dbReference>
<feature type="domain" description="Gnk2-homologous" evidence="7">
    <location>
        <begin position="3"/>
        <end position="112"/>
    </location>
</feature>
<dbReference type="Gramene" id="QL06p018607:mrna">
    <property type="protein sequence ID" value="QL06p018607:mrna:CDS:1"/>
    <property type="gene ID" value="QL06p018607"/>
</dbReference>
<evidence type="ECO:0000313" key="8">
    <source>
        <dbReference type="EnsemblPlants" id="QL06p018607:mrna:CDS:1"/>
    </source>
</evidence>
<keyword evidence="3" id="KW-0732">Signal</keyword>
<sequence length="163" mass="17973">MEDMPSQWVTNPNNISSTDLDQFNQTLNNLMGILITQVSLGSSSLNFAVGDASFSSSRKVYARVQCTPDISKTACRICLQGAVQDISNCCGETEGERVLRPSYIVRFESFKFYKSTFAKSHSLPSPPTSTQVIPPISDNSPPIKTGKGVSIFIRLVSRHIYCR</sequence>
<dbReference type="Proteomes" id="UP000594261">
    <property type="component" value="Chromosome 6"/>
</dbReference>
<protein>
    <recommendedName>
        <fullName evidence="7">Gnk2-homologous domain-containing protein</fullName>
    </recommendedName>
</protein>
<keyword evidence="9" id="KW-1185">Reference proteome</keyword>
<proteinExistence type="inferred from homology"/>
<dbReference type="Gene3D" id="3.30.430.20">
    <property type="entry name" value="Gnk2 domain, C-X8-C-X2-C motif"/>
    <property type="match status" value="1"/>
</dbReference>
<evidence type="ECO:0000256" key="6">
    <source>
        <dbReference type="SAM" id="MobiDB-lite"/>
    </source>
</evidence>
<evidence type="ECO:0000313" key="9">
    <source>
        <dbReference type="Proteomes" id="UP000594261"/>
    </source>
</evidence>
<dbReference type="AlphaFoldDB" id="A0A7N2LYH1"/>
<dbReference type="PANTHER" id="PTHR32411">
    <property type="entry name" value="CYSTEINE-RICH REPEAT SECRETORY PROTEIN 38-RELATED"/>
    <property type="match status" value="1"/>
</dbReference>
<evidence type="ECO:0000259" key="7">
    <source>
        <dbReference type="PROSITE" id="PS51473"/>
    </source>
</evidence>
<dbReference type="InParanoid" id="A0A7N2LYH1"/>
<keyword evidence="4" id="KW-0677">Repeat</keyword>
<comment type="subcellular location">
    <subcellularLocation>
        <location evidence="1">Secreted</location>
    </subcellularLocation>
</comment>
<evidence type="ECO:0000256" key="1">
    <source>
        <dbReference type="ARBA" id="ARBA00004613"/>
    </source>
</evidence>
<organism evidence="8 9">
    <name type="scientific">Quercus lobata</name>
    <name type="common">Valley oak</name>
    <dbReference type="NCBI Taxonomy" id="97700"/>
    <lineage>
        <taxon>Eukaryota</taxon>
        <taxon>Viridiplantae</taxon>
        <taxon>Streptophyta</taxon>
        <taxon>Embryophyta</taxon>
        <taxon>Tracheophyta</taxon>
        <taxon>Spermatophyta</taxon>
        <taxon>Magnoliopsida</taxon>
        <taxon>eudicotyledons</taxon>
        <taxon>Gunneridae</taxon>
        <taxon>Pentapetalae</taxon>
        <taxon>rosids</taxon>
        <taxon>fabids</taxon>
        <taxon>Fagales</taxon>
        <taxon>Fagaceae</taxon>
        <taxon>Quercus</taxon>
    </lineage>
</organism>
<dbReference type="EnsemblPlants" id="QL06p018607:mrna">
    <property type="protein sequence ID" value="QL06p018607:mrna:CDS:1"/>
    <property type="gene ID" value="QL06p018607"/>
</dbReference>
<reference evidence="8 9" key="1">
    <citation type="journal article" date="2016" name="G3 (Bethesda)">
        <title>First Draft Assembly and Annotation of the Genome of a California Endemic Oak Quercus lobata Nee (Fagaceae).</title>
        <authorList>
            <person name="Sork V.L."/>
            <person name="Fitz-Gibbon S.T."/>
            <person name="Puiu D."/>
            <person name="Crepeau M."/>
            <person name="Gugger P.F."/>
            <person name="Sherman R."/>
            <person name="Stevens K."/>
            <person name="Langley C.H."/>
            <person name="Pellegrini M."/>
            <person name="Salzberg S.L."/>
        </authorList>
    </citation>
    <scope>NUCLEOTIDE SEQUENCE [LARGE SCALE GENOMIC DNA]</scope>
    <source>
        <strain evidence="8 9">cv. SW786</strain>
    </source>
</reference>
<dbReference type="PROSITE" id="PS51473">
    <property type="entry name" value="GNK2"/>
    <property type="match status" value="1"/>
</dbReference>
<evidence type="ECO:0000256" key="5">
    <source>
        <dbReference type="ARBA" id="ARBA00038515"/>
    </source>
</evidence>
<dbReference type="PANTHER" id="PTHR32411:SF43">
    <property type="entry name" value="CYSTEINE-RICH REPEAT SECRETORY PROTEIN 38"/>
    <property type="match status" value="1"/>
</dbReference>
<comment type="similarity">
    <text evidence="5">Belongs to the cysteine-rich repeat secretory protein family.</text>
</comment>
<dbReference type="GO" id="GO:0005576">
    <property type="term" value="C:extracellular region"/>
    <property type="evidence" value="ECO:0007669"/>
    <property type="project" value="UniProtKB-SubCell"/>
</dbReference>
<evidence type="ECO:0000256" key="4">
    <source>
        <dbReference type="ARBA" id="ARBA00022737"/>
    </source>
</evidence>
<feature type="region of interest" description="Disordered" evidence="6">
    <location>
        <begin position="120"/>
        <end position="139"/>
    </location>
</feature>
<accession>A0A7N2LYH1</accession>
<evidence type="ECO:0000256" key="2">
    <source>
        <dbReference type="ARBA" id="ARBA00022525"/>
    </source>
</evidence>
<reference evidence="8" key="2">
    <citation type="submission" date="2021-01" db="UniProtKB">
        <authorList>
            <consortium name="EnsemblPlants"/>
        </authorList>
    </citation>
    <scope>IDENTIFICATION</scope>
</reference>
<evidence type="ECO:0000256" key="3">
    <source>
        <dbReference type="ARBA" id="ARBA00022729"/>
    </source>
</evidence>
<dbReference type="EMBL" id="LRBV02000006">
    <property type="status" value="NOT_ANNOTATED_CDS"/>
    <property type="molecule type" value="Genomic_DNA"/>
</dbReference>